<proteinExistence type="predicted"/>
<feature type="compositionally biased region" description="Polar residues" evidence="1">
    <location>
        <begin position="1"/>
        <end position="18"/>
    </location>
</feature>
<organism evidence="2 3">
    <name type="scientific">Tyto alba</name>
    <name type="common">Barn owl</name>
    <dbReference type="NCBI Taxonomy" id="56313"/>
    <lineage>
        <taxon>Eukaryota</taxon>
        <taxon>Metazoa</taxon>
        <taxon>Chordata</taxon>
        <taxon>Craniata</taxon>
        <taxon>Vertebrata</taxon>
        <taxon>Euteleostomi</taxon>
        <taxon>Archelosauria</taxon>
        <taxon>Archosauria</taxon>
        <taxon>Dinosauria</taxon>
        <taxon>Saurischia</taxon>
        <taxon>Theropoda</taxon>
        <taxon>Coelurosauria</taxon>
        <taxon>Aves</taxon>
        <taxon>Neognathae</taxon>
        <taxon>Neoaves</taxon>
        <taxon>Telluraves</taxon>
        <taxon>Strigiformes</taxon>
        <taxon>Tytonidae</taxon>
        <taxon>Tyto</taxon>
    </lineage>
</organism>
<dbReference type="AlphaFoldDB" id="A0A093FCX8"/>
<sequence length="98" mass="10858">KGPWLESTSPQFSINFTSHNERSGGSDLLMCGEAPPVKDQDQKKMSTSDLKLEDDSRKTSSVIEVMTTTAYEKTKKLEKSTEDSSDETVKIVEAQIVT</sequence>
<dbReference type="Proteomes" id="UP000054190">
    <property type="component" value="Unassembled WGS sequence"/>
</dbReference>
<evidence type="ECO:0000313" key="3">
    <source>
        <dbReference type="Proteomes" id="UP000054190"/>
    </source>
</evidence>
<feature type="non-terminal residue" evidence="2">
    <location>
        <position position="98"/>
    </location>
</feature>
<name>A0A093FCX8_TYTAL</name>
<keyword evidence="3" id="KW-1185">Reference proteome</keyword>
<gene>
    <name evidence="2" type="ORF">N341_05911</name>
</gene>
<evidence type="ECO:0000256" key="1">
    <source>
        <dbReference type="SAM" id="MobiDB-lite"/>
    </source>
</evidence>
<protein>
    <submittedName>
        <fullName evidence="2">Uncharacterized protein</fullName>
    </submittedName>
</protein>
<dbReference type="EMBL" id="KK387426">
    <property type="protein sequence ID" value="KFV52084.1"/>
    <property type="molecule type" value="Genomic_DNA"/>
</dbReference>
<evidence type="ECO:0000313" key="2">
    <source>
        <dbReference type="EMBL" id="KFV52084.1"/>
    </source>
</evidence>
<reference evidence="2 3" key="1">
    <citation type="submission" date="2014-04" db="EMBL/GenBank/DDBJ databases">
        <title>Genome evolution of avian class.</title>
        <authorList>
            <person name="Zhang G."/>
            <person name="Li C."/>
        </authorList>
    </citation>
    <scope>NUCLEOTIDE SEQUENCE [LARGE SCALE GENOMIC DNA]</scope>
    <source>
        <strain evidence="2">BGI_N341</strain>
    </source>
</reference>
<feature type="compositionally biased region" description="Basic and acidic residues" evidence="1">
    <location>
        <begin position="36"/>
        <end position="58"/>
    </location>
</feature>
<feature type="non-terminal residue" evidence="2">
    <location>
        <position position="1"/>
    </location>
</feature>
<feature type="region of interest" description="Disordered" evidence="1">
    <location>
        <begin position="1"/>
        <end position="58"/>
    </location>
</feature>
<accession>A0A093FCX8</accession>